<accession>A0A265N6R0</accession>
<evidence type="ECO:0000313" key="3">
    <source>
        <dbReference type="Proteomes" id="UP000216498"/>
    </source>
</evidence>
<dbReference type="EMBL" id="NPMS01000008">
    <property type="protein sequence ID" value="OZU87698.1"/>
    <property type="molecule type" value="Genomic_DNA"/>
</dbReference>
<dbReference type="GO" id="GO:0016740">
    <property type="term" value="F:transferase activity"/>
    <property type="evidence" value="ECO:0007669"/>
    <property type="project" value="UniProtKB-KW"/>
</dbReference>
<dbReference type="SUPFAM" id="SSF55729">
    <property type="entry name" value="Acyl-CoA N-acyltransferases (Nat)"/>
    <property type="match status" value="1"/>
</dbReference>
<dbReference type="OrthoDB" id="9793389at2"/>
<comment type="caution">
    <text evidence="2">The sequence shown here is derived from an EMBL/GenBank/DDBJ whole genome shotgun (WGS) entry which is preliminary data.</text>
</comment>
<keyword evidence="3" id="KW-1185">Reference proteome</keyword>
<sequence>MATINKGANKFYVGDDIKDPLAEITFIENGDARIVVDHTFVSDELRGQGIAGMLVEQVVMYAREKGKKIKPLCPYAKSKLEKTSSFHDVLEEE</sequence>
<dbReference type="InterPro" id="IPR031165">
    <property type="entry name" value="GNAT_YJDJ"/>
</dbReference>
<keyword evidence="2" id="KW-0808">Transferase</keyword>
<dbReference type="AlphaFoldDB" id="A0A265N6R0"/>
<dbReference type="InterPro" id="IPR045057">
    <property type="entry name" value="Gcn5-rel_NAT"/>
</dbReference>
<feature type="domain" description="N-acetyltransferase" evidence="1">
    <location>
        <begin position="3"/>
        <end position="91"/>
    </location>
</feature>
<proteinExistence type="predicted"/>
<evidence type="ECO:0000259" key="1">
    <source>
        <dbReference type="PROSITE" id="PS51729"/>
    </source>
</evidence>
<gene>
    <name evidence="2" type="ORF">CIL03_15130</name>
</gene>
<protein>
    <submittedName>
        <fullName evidence="2">GNAT family N-acetyltransferase</fullName>
    </submittedName>
</protein>
<dbReference type="PANTHER" id="PTHR31435:SF10">
    <property type="entry name" value="BSR4717 PROTEIN"/>
    <property type="match status" value="1"/>
</dbReference>
<dbReference type="PANTHER" id="PTHR31435">
    <property type="entry name" value="PROTEIN NATD1"/>
    <property type="match status" value="1"/>
</dbReference>
<dbReference type="PROSITE" id="PS51729">
    <property type="entry name" value="GNAT_YJDJ"/>
    <property type="match status" value="1"/>
</dbReference>
<reference evidence="2 3" key="1">
    <citation type="submission" date="2017-08" db="EMBL/GenBank/DDBJ databases">
        <title>Virgibacillus indicus sp. nov. and Virgibacillus profoundi sp. nov, two moderately halophilic bacteria isolated from marine sediment by using the Microfluidic Streak Plate.</title>
        <authorList>
            <person name="Xu B."/>
            <person name="Hu B."/>
            <person name="Wang J."/>
            <person name="Zhu Y."/>
            <person name="Huang L."/>
            <person name="Du W."/>
            <person name="Huang Y."/>
        </authorList>
    </citation>
    <scope>NUCLEOTIDE SEQUENCE [LARGE SCALE GENOMIC DNA]</scope>
    <source>
        <strain evidence="2 3">IO3-P2-C2</strain>
    </source>
</reference>
<dbReference type="InterPro" id="IPR016181">
    <property type="entry name" value="Acyl_CoA_acyltransferase"/>
</dbReference>
<name>A0A265N6R0_9BACI</name>
<organism evidence="2 3">
    <name type="scientific">Virgibacillus indicus</name>
    <dbReference type="NCBI Taxonomy" id="2024554"/>
    <lineage>
        <taxon>Bacteria</taxon>
        <taxon>Bacillati</taxon>
        <taxon>Bacillota</taxon>
        <taxon>Bacilli</taxon>
        <taxon>Bacillales</taxon>
        <taxon>Bacillaceae</taxon>
        <taxon>Virgibacillus</taxon>
    </lineage>
</organism>
<dbReference type="RefSeq" id="WP_094886726.1">
    <property type="nucleotide sequence ID" value="NZ_NPMS01000008.1"/>
</dbReference>
<dbReference type="CDD" id="cd04301">
    <property type="entry name" value="NAT_SF"/>
    <property type="match status" value="1"/>
</dbReference>
<evidence type="ECO:0000313" key="2">
    <source>
        <dbReference type="EMBL" id="OZU87698.1"/>
    </source>
</evidence>
<dbReference type="Gene3D" id="3.40.630.30">
    <property type="match status" value="1"/>
</dbReference>
<dbReference type="Pfam" id="PF14542">
    <property type="entry name" value="Acetyltransf_CG"/>
    <property type="match status" value="1"/>
</dbReference>
<dbReference type="Proteomes" id="UP000216498">
    <property type="component" value="Unassembled WGS sequence"/>
</dbReference>